<proteinExistence type="predicted"/>
<comment type="caution">
    <text evidence="2">The sequence shown here is derived from an EMBL/GenBank/DDBJ whole genome shotgun (WGS) entry which is preliminary data.</text>
</comment>
<feature type="region of interest" description="Disordered" evidence="1">
    <location>
        <begin position="1"/>
        <end position="49"/>
    </location>
</feature>
<evidence type="ECO:0000256" key="1">
    <source>
        <dbReference type="SAM" id="MobiDB-lite"/>
    </source>
</evidence>
<accession>A0AAV5RU14</accession>
<sequence length="394" mass="44858">MRSYNSNNGYDQNHTLNKTERRARNGNSRRYEQTPSRSSFPNENLDSANTGLSKREHLEAVAHYLDADGSSALTSQRTNLTPSVSIDERGFVYFARHIFNHLRILDVHSNRFCSEFEFVVYSLIILRVQQVQRYGVRNIEGVEPSEASDFVAMMTGRSYPKVYDEYFRCLGTVTTNGGFPIDMKLKLEEATDAEFTLSGENSVAYKSQESAHTRTDLGKLDKLLEHLHLDDFEPLLKRHFPFPAFSTISRGGSIKHRGVNYTSEDPHYQRPFHFVNVRLLNNVSTYFSFVRGKYQLADITNRAVSMPVPAEYDKVAQIRVRDHSDYSGSVFLTMREAQTAPSTMLAAMFQLYTDDNHDVYPSACADNGDFALTVVGVYSLFKKLAHAYNVKIIV</sequence>
<protein>
    <submittedName>
        <fullName evidence="2">Uncharacterized protein</fullName>
    </submittedName>
</protein>
<feature type="compositionally biased region" description="Polar residues" evidence="1">
    <location>
        <begin position="1"/>
        <end position="16"/>
    </location>
</feature>
<reference evidence="2 3" key="1">
    <citation type="journal article" date="2023" name="Elife">
        <title>Identification of key yeast species and microbe-microbe interactions impacting larval growth of Drosophila in the wild.</title>
        <authorList>
            <person name="Mure A."/>
            <person name="Sugiura Y."/>
            <person name="Maeda R."/>
            <person name="Honda K."/>
            <person name="Sakurai N."/>
            <person name="Takahashi Y."/>
            <person name="Watada M."/>
            <person name="Katoh T."/>
            <person name="Gotoh A."/>
            <person name="Gotoh Y."/>
            <person name="Taniguchi I."/>
            <person name="Nakamura K."/>
            <person name="Hayashi T."/>
            <person name="Katayama T."/>
            <person name="Uemura T."/>
            <person name="Hattori Y."/>
        </authorList>
    </citation>
    <scope>NUCLEOTIDE SEQUENCE [LARGE SCALE GENOMIC DNA]</scope>
    <source>
        <strain evidence="2 3">KH-74</strain>
    </source>
</reference>
<organism evidence="2 3">
    <name type="scientific">Maudiozyma humilis</name>
    <name type="common">Sour dough yeast</name>
    <name type="synonym">Kazachstania humilis</name>
    <dbReference type="NCBI Taxonomy" id="51915"/>
    <lineage>
        <taxon>Eukaryota</taxon>
        <taxon>Fungi</taxon>
        <taxon>Dikarya</taxon>
        <taxon>Ascomycota</taxon>
        <taxon>Saccharomycotina</taxon>
        <taxon>Saccharomycetes</taxon>
        <taxon>Saccharomycetales</taxon>
        <taxon>Saccharomycetaceae</taxon>
        <taxon>Maudiozyma</taxon>
    </lineage>
</organism>
<gene>
    <name evidence="2" type="ORF">DAKH74_008240</name>
</gene>
<dbReference type="AlphaFoldDB" id="A0AAV5RU14"/>
<feature type="compositionally biased region" description="Polar residues" evidence="1">
    <location>
        <begin position="25"/>
        <end position="49"/>
    </location>
</feature>
<evidence type="ECO:0000313" key="2">
    <source>
        <dbReference type="EMBL" id="GMM54208.1"/>
    </source>
</evidence>
<keyword evidence="3" id="KW-1185">Reference proteome</keyword>
<dbReference type="EMBL" id="BTGD01000001">
    <property type="protein sequence ID" value="GMM54208.1"/>
    <property type="molecule type" value="Genomic_DNA"/>
</dbReference>
<dbReference type="Proteomes" id="UP001377567">
    <property type="component" value="Unassembled WGS sequence"/>
</dbReference>
<name>A0AAV5RU14_MAUHU</name>
<evidence type="ECO:0000313" key="3">
    <source>
        <dbReference type="Proteomes" id="UP001377567"/>
    </source>
</evidence>